<gene>
    <name evidence="2" type="ORF">HNQ77_003407</name>
</gene>
<dbReference type="EMBL" id="JACHEK010000007">
    <property type="protein sequence ID" value="MBB6145446.1"/>
    <property type="molecule type" value="Genomic_DNA"/>
</dbReference>
<feature type="transmembrane region" description="Helical" evidence="1">
    <location>
        <begin position="38"/>
        <end position="59"/>
    </location>
</feature>
<name>A0A841JVS1_9BACT</name>
<feature type="transmembrane region" description="Helical" evidence="1">
    <location>
        <begin position="12"/>
        <end position="31"/>
    </location>
</feature>
<keyword evidence="1" id="KW-0812">Transmembrane</keyword>
<proteinExistence type="predicted"/>
<sequence>MLLAMGLTWKDVALWIAGFSAFAALFAVLIGKKRARQFPFFATLIGFDALQNIVLFFAFKDQSLYSYAFWIGQAIEFVLQIAVVVEIARQVFRPFGRWASGARSFWVAACGISLVAALGLTFIASPHAPTYTWAWVIKGKLFAIMLTCMISIAVLVTARQYGLAWRNHVIGLAQGWTMWAFITFVVETFHSYLGYTTLYQRLQYVGDLANLVALGFWIFIFWQEEPSRVVSPERHKFLVEQQRQLGYYVDKLVSRSDSRRSS</sequence>
<dbReference type="AlphaFoldDB" id="A0A841JVS1"/>
<reference evidence="2 3" key="1">
    <citation type="submission" date="2020-08" db="EMBL/GenBank/DDBJ databases">
        <title>Genomic Encyclopedia of Type Strains, Phase IV (KMG-IV): sequencing the most valuable type-strain genomes for metagenomic binning, comparative biology and taxonomic classification.</title>
        <authorList>
            <person name="Goeker M."/>
        </authorList>
    </citation>
    <scope>NUCLEOTIDE SEQUENCE [LARGE SCALE GENOMIC DNA]</scope>
    <source>
        <strain evidence="2 3">DSM 103733</strain>
    </source>
</reference>
<evidence type="ECO:0000256" key="1">
    <source>
        <dbReference type="SAM" id="Phobius"/>
    </source>
</evidence>
<dbReference type="Proteomes" id="UP000538666">
    <property type="component" value="Unassembled WGS sequence"/>
</dbReference>
<feature type="transmembrane region" description="Helical" evidence="1">
    <location>
        <begin position="105"/>
        <end position="125"/>
    </location>
</feature>
<feature type="transmembrane region" description="Helical" evidence="1">
    <location>
        <begin position="65"/>
        <end position="85"/>
    </location>
</feature>
<keyword evidence="3" id="KW-1185">Reference proteome</keyword>
<organism evidence="2 3">
    <name type="scientific">Silvibacterium bohemicum</name>
    <dbReference type="NCBI Taxonomy" id="1577686"/>
    <lineage>
        <taxon>Bacteria</taxon>
        <taxon>Pseudomonadati</taxon>
        <taxon>Acidobacteriota</taxon>
        <taxon>Terriglobia</taxon>
        <taxon>Terriglobales</taxon>
        <taxon>Acidobacteriaceae</taxon>
        <taxon>Silvibacterium</taxon>
    </lineage>
</organism>
<accession>A0A841JVS1</accession>
<dbReference type="OrthoDB" id="117086at2"/>
<feature type="transmembrane region" description="Helical" evidence="1">
    <location>
        <begin position="137"/>
        <end position="157"/>
    </location>
</feature>
<protein>
    <submittedName>
        <fullName evidence="2">Uncharacterized protein</fullName>
    </submittedName>
</protein>
<evidence type="ECO:0000313" key="3">
    <source>
        <dbReference type="Proteomes" id="UP000538666"/>
    </source>
</evidence>
<evidence type="ECO:0000313" key="2">
    <source>
        <dbReference type="EMBL" id="MBB6145446.1"/>
    </source>
</evidence>
<feature type="transmembrane region" description="Helical" evidence="1">
    <location>
        <begin position="202"/>
        <end position="222"/>
    </location>
</feature>
<comment type="caution">
    <text evidence="2">The sequence shown here is derived from an EMBL/GenBank/DDBJ whole genome shotgun (WGS) entry which is preliminary data.</text>
</comment>
<keyword evidence="1" id="KW-1133">Transmembrane helix</keyword>
<dbReference type="RefSeq" id="WP_156186040.1">
    <property type="nucleotide sequence ID" value="NZ_JACHEK010000007.1"/>
</dbReference>
<keyword evidence="1" id="KW-0472">Membrane</keyword>
<feature type="transmembrane region" description="Helical" evidence="1">
    <location>
        <begin position="169"/>
        <end position="190"/>
    </location>
</feature>